<evidence type="ECO:0000256" key="6">
    <source>
        <dbReference type="ARBA" id="ARBA00023180"/>
    </source>
</evidence>
<reference evidence="13" key="1">
    <citation type="submission" date="2000-11" db="EMBL/GenBank/DDBJ databases">
        <title>Comparative analysis of Trypanosoma evansi variant surface glycoprotein repertoire.</title>
        <authorList>
            <person name="Urakawa T."/>
            <person name="Ngaira J."/>
            <person name="Majiwa P."/>
        </authorList>
    </citation>
    <scope>NUCLEOTIDE SEQUENCE</scope>
    <source>
        <strain evidence="12">IL3298</strain>
        <strain evidence="13">IL3927</strain>
    </source>
</reference>
<evidence type="ECO:0000256" key="1">
    <source>
        <dbReference type="ARBA" id="ARBA00002523"/>
    </source>
</evidence>
<comment type="subcellular location">
    <subcellularLocation>
        <location evidence="2">Cell membrane</location>
        <topology evidence="2">Lipid-anchor</topology>
        <topology evidence="2">GPI-anchor</topology>
    </subcellularLocation>
</comment>
<feature type="region of interest" description="Disordered" evidence="8">
    <location>
        <begin position="381"/>
        <end position="411"/>
    </location>
</feature>
<name>Q95NQ9_TRYEV</name>
<keyword evidence="3" id="KW-1003">Cell membrane</keyword>
<evidence type="ECO:0000256" key="7">
    <source>
        <dbReference type="ARBA" id="ARBA00023288"/>
    </source>
</evidence>
<feature type="region of interest" description="Disordered" evidence="8">
    <location>
        <begin position="437"/>
        <end position="464"/>
    </location>
</feature>
<dbReference type="GO" id="GO:0042783">
    <property type="term" value="P:symbiont-mediated evasion of host immune response"/>
    <property type="evidence" value="ECO:0007669"/>
    <property type="project" value="InterPro"/>
</dbReference>
<evidence type="ECO:0000256" key="2">
    <source>
        <dbReference type="ARBA" id="ARBA00004609"/>
    </source>
</evidence>
<organism evidence="13">
    <name type="scientific">Trypanosoma evansi</name>
    <dbReference type="NCBI Taxonomy" id="5697"/>
    <lineage>
        <taxon>Eukaryota</taxon>
        <taxon>Discoba</taxon>
        <taxon>Euglenozoa</taxon>
        <taxon>Kinetoplastea</taxon>
        <taxon>Metakinetoplastina</taxon>
        <taxon>Trypanosomatida</taxon>
        <taxon>Trypanosomatidae</taxon>
        <taxon>Trypanosoma</taxon>
    </lineage>
</organism>
<keyword evidence="7" id="KW-0449">Lipoprotein</keyword>
<proteinExistence type="evidence at transcript level"/>
<dbReference type="Gene3D" id="3.90.150.10">
    <property type="entry name" value="Variant Surface Glycoprotein, subunit A domain 1"/>
    <property type="match status" value="1"/>
</dbReference>
<feature type="domain" description="Trypanosome variant surface glycoprotein C-terminal" evidence="11">
    <location>
        <begin position="412"/>
        <end position="463"/>
    </location>
</feature>
<evidence type="ECO:0000256" key="8">
    <source>
        <dbReference type="SAM" id="MobiDB-lite"/>
    </source>
</evidence>
<dbReference type="Pfam" id="PF00913">
    <property type="entry name" value="Trypan_glycop"/>
    <property type="match status" value="1"/>
</dbReference>
<dbReference type="SUPFAM" id="SSF58087">
    <property type="entry name" value="Variant surface glycoprotein (N-terminal domain)"/>
    <property type="match status" value="1"/>
</dbReference>
<dbReference type="GO" id="GO:0098552">
    <property type="term" value="C:side of membrane"/>
    <property type="evidence" value="ECO:0007669"/>
    <property type="project" value="UniProtKB-KW"/>
</dbReference>
<sequence>MVLQIHKSVPFSASILTALLLWRGNVQAAHNAMKETTWKPLCSLAGELRKLPAVADTSIKNLQTKAKQYEILALQLDVYLEARRDDSLETEVATLALELHTLADQKASYAKEQASATIYRVAATQQAAGDIIGTLNVFAVKPANGKFCLGNHDGTADAAARRAEYGCSSEPLTPTTTAMNIGGTIISDTGFAQMTGITDNTEWKRTGSHCVFTAHGGSHTSWTNGDQNTKLLYDLLDFSTSEQVKRTARTTISDSKGPKADILVTAFHDAKAIKADYVAQADKTTEDLITDALSSPTLQTTLEAVLQYPPLSLSTADTKSMAQSIRQSTLKADKAAAARLWKEIKDTKVVDITKADSKQTDLHKVQTEHELRRTLQFYRGQNKAAHIKQRDECKAPQEGRAGDKKDKNGPDCKNYNEQGPCEENGCKFDNSKNDGEKCFPDPEAKTDKKGREDGKTTTTSTTGSNSVLINKAPILLVIFAFLIFTLNF</sequence>
<evidence type="ECO:0000256" key="9">
    <source>
        <dbReference type="SAM" id="SignalP"/>
    </source>
</evidence>
<dbReference type="InterPro" id="IPR019609">
    <property type="entry name" value="Variant_surf_glycoprt_trypan_C"/>
</dbReference>
<evidence type="ECO:0000313" key="12">
    <source>
        <dbReference type="EMBL" id="AAK49463.1"/>
    </source>
</evidence>
<feature type="domain" description="Trypanosome variant surface glycoprotein A-type N-terminal" evidence="10">
    <location>
        <begin position="15"/>
        <end position="378"/>
    </location>
</feature>
<evidence type="ECO:0000256" key="5">
    <source>
        <dbReference type="ARBA" id="ARBA00023136"/>
    </source>
</evidence>
<gene>
    <name evidence="13" type="primary">VSG</name>
</gene>
<keyword evidence="9" id="KW-0732">Signal</keyword>
<dbReference type="EMBL" id="AF317917">
    <property type="protein sequence ID" value="AAK49464.1"/>
    <property type="molecule type" value="mRNA"/>
</dbReference>
<dbReference type="AlphaFoldDB" id="Q95NQ9"/>
<feature type="chain" id="PRO_5007715902" evidence="9">
    <location>
        <begin position="29"/>
        <end position="488"/>
    </location>
</feature>
<evidence type="ECO:0000259" key="10">
    <source>
        <dbReference type="Pfam" id="PF00913"/>
    </source>
</evidence>
<dbReference type="Pfam" id="PF10659">
    <property type="entry name" value="Trypan_glycop_C"/>
    <property type="match status" value="1"/>
</dbReference>
<evidence type="ECO:0000313" key="13">
    <source>
        <dbReference type="EMBL" id="AAK49464.1"/>
    </source>
</evidence>
<feature type="signal peptide" evidence="9">
    <location>
        <begin position="1"/>
        <end position="28"/>
    </location>
</feature>
<keyword evidence="5" id="KW-0472">Membrane</keyword>
<accession>Q95NQ9</accession>
<dbReference type="InterPro" id="IPR001812">
    <property type="entry name" value="Trypano_VSG_A_N_dom"/>
</dbReference>
<evidence type="ECO:0000256" key="4">
    <source>
        <dbReference type="ARBA" id="ARBA00022622"/>
    </source>
</evidence>
<dbReference type="InterPro" id="IPR027446">
    <property type="entry name" value="VSG_C_dom_sf"/>
</dbReference>
<dbReference type="GO" id="GO:0005886">
    <property type="term" value="C:plasma membrane"/>
    <property type="evidence" value="ECO:0007669"/>
    <property type="project" value="UniProtKB-SubCell"/>
</dbReference>
<feature type="compositionally biased region" description="Basic and acidic residues" evidence="8">
    <location>
        <begin position="388"/>
        <end position="410"/>
    </location>
</feature>
<evidence type="ECO:0000256" key="3">
    <source>
        <dbReference type="ARBA" id="ARBA00022475"/>
    </source>
</evidence>
<keyword evidence="4" id="KW-0336">GPI-anchor</keyword>
<dbReference type="EMBL" id="AF317916">
    <property type="protein sequence ID" value="AAK49463.1"/>
    <property type="molecule type" value="mRNA"/>
</dbReference>
<comment type="function">
    <text evidence="1">VSG forms a coat on the surface of the parasite. The trypanosome evades the immune response of the host by expressing a series of antigenically distinct VSGs from an estimated 1000 VSG genes.</text>
</comment>
<evidence type="ECO:0000259" key="11">
    <source>
        <dbReference type="Pfam" id="PF10659"/>
    </source>
</evidence>
<feature type="compositionally biased region" description="Basic and acidic residues" evidence="8">
    <location>
        <begin position="437"/>
        <end position="455"/>
    </location>
</feature>
<dbReference type="SUPFAM" id="SSF118251">
    <property type="entry name" value="Variant surface glycoprotein MITAT 1.2, VSG 221, C-terminal domain"/>
    <property type="match status" value="1"/>
</dbReference>
<keyword evidence="6" id="KW-0325">Glycoprotein</keyword>
<dbReference type="Gene3D" id="1.10.470.10">
    <property type="entry name" value="Variant Surface Glycoprotein, subunit A, domain 2"/>
    <property type="match status" value="1"/>
</dbReference>
<protein>
    <submittedName>
        <fullName evidence="13">Variable surface glycoprotein</fullName>
    </submittedName>
</protein>